<evidence type="ECO:0000256" key="1">
    <source>
        <dbReference type="ARBA" id="ARBA00009995"/>
    </source>
</evidence>
<comment type="caution">
    <text evidence="2">The sequence shown here is derived from an EMBL/GenBank/DDBJ whole genome shotgun (WGS) entry which is preliminary data.</text>
</comment>
<dbReference type="PANTHER" id="PTHR11926">
    <property type="entry name" value="GLUCOSYL/GLUCURONOSYL TRANSFERASES"/>
    <property type="match status" value="1"/>
</dbReference>
<keyword evidence="3" id="KW-1185">Reference proteome</keyword>
<gene>
    <name evidence="2" type="ORF">RJ639_022328</name>
</gene>
<dbReference type="AlphaFoldDB" id="A0AA89AGM0"/>
<accession>A0AA89AGM0</accession>
<dbReference type="GO" id="GO:0080044">
    <property type="term" value="F:quercetin 7-O-glucosyltransferase activity"/>
    <property type="evidence" value="ECO:0007669"/>
    <property type="project" value="TreeGrafter"/>
</dbReference>
<reference evidence="2" key="1">
    <citation type="submission" date="2022-12" db="EMBL/GenBank/DDBJ databases">
        <title>Draft genome assemblies for two species of Escallonia (Escalloniales).</title>
        <authorList>
            <person name="Chanderbali A."/>
            <person name="Dervinis C."/>
            <person name="Anghel I."/>
            <person name="Soltis D."/>
            <person name="Soltis P."/>
            <person name="Zapata F."/>
        </authorList>
    </citation>
    <scope>NUCLEOTIDE SEQUENCE</scope>
    <source>
        <strain evidence="2">UCBG64.0493</strain>
        <tissue evidence="2">Leaf</tissue>
    </source>
</reference>
<dbReference type="Gene3D" id="3.40.50.2000">
    <property type="entry name" value="Glycogen Phosphorylase B"/>
    <property type="match status" value="4"/>
</dbReference>
<sequence>MVAFSAQGHINTMFRLGKRLVSECHQVTFTTNEVAQSTSSNTTVIRIHFEFFSDGLNLDYDCVANMDYYMESIGKQFPKKCFADNENPKKLKWVLGSSFQKLKIDIIKSMHEIHLTRLVGLLFPSSLLGKDDETDVGVDLFKSEDTWMEWLNQQKPSLPSQIEVGGEEGDGRRRLGKRLVSKGLQVTLATNEVSQSNSFTRTIAGVDLEFFSDGLSLDYNRVDNMDYFMESIGKFGPKNLSALIQSHSKKIHVLSTTLSCDGCLTLRQSTGSRGPCYGFSHAHSMQYTTAFTLA</sequence>
<evidence type="ECO:0000313" key="2">
    <source>
        <dbReference type="EMBL" id="KAK3001397.1"/>
    </source>
</evidence>
<evidence type="ECO:0000313" key="3">
    <source>
        <dbReference type="Proteomes" id="UP001188597"/>
    </source>
</evidence>
<dbReference type="EMBL" id="JAVXUP010002792">
    <property type="protein sequence ID" value="KAK3001397.1"/>
    <property type="molecule type" value="Genomic_DNA"/>
</dbReference>
<dbReference type="Proteomes" id="UP001188597">
    <property type="component" value="Unassembled WGS sequence"/>
</dbReference>
<organism evidence="2 3">
    <name type="scientific">Escallonia herrerae</name>
    <dbReference type="NCBI Taxonomy" id="1293975"/>
    <lineage>
        <taxon>Eukaryota</taxon>
        <taxon>Viridiplantae</taxon>
        <taxon>Streptophyta</taxon>
        <taxon>Embryophyta</taxon>
        <taxon>Tracheophyta</taxon>
        <taxon>Spermatophyta</taxon>
        <taxon>Magnoliopsida</taxon>
        <taxon>eudicotyledons</taxon>
        <taxon>Gunneridae</taxon>
        <taxon>Pentapetalae</taxon>
        <taxon>asterids</taxon>
        <taxon>campanulids</taxon>
        <taxon>Escalloniales</taxon>
        <taxon>Escalloniaceae</taxon>
        <taxon>Escallonia</taxon>
    </lineage>
</organism>
<dbReference type="SUPFAM" id="SSF53756">
    <property type="entry name" value="UDP-Glycosyltransferase/glycogen phosphorylase"/>
    <property type="match status" value="1"/>
</dbReference>
<dbReference type="PANTHER" id="PTHR11926:SF1441">
    <property type="entry name" value="GLYCOSYLTRANSFERASE"/>
    <property type="match status" value="1"/>
</dbReference>
<comment type="similarity">
    <text evidence="1">Belongs to the UDP-glycosyltransferase family.</text>
</comment>
<name>A0AA89AGM0_9ASTE</name>
<protein>
    <submittedName>
        <fullName evidence="2">Uncharacterized protein</fullName>
    </submittedName>
</protein>
<dbReference type="GO" id="GO:0080043">
    <property type="term" value="F:quercetin 3-O-glucosyltransferase activity"/>
    <property type="evidence" value="ECO:0007669"/>
    <property type="project" value="TreeGrafter"/>
</dbReference>
<proteinExistence type="inferred from homology"/>